<sequence>MRSSSYYRYFICTLSVLLILRFVQERFTPEVVRERPQEIGVECREATDVGSYQESTEFSAL</sequence>
<comment type="caution">
    <text evidence="1">The sequence shown here is derived from an EMBL/GenBank/DDBJ whole genome shotgun (WGS) entry which is preliminary data.</text>
</comment>
<protein>
    <submittedName>
        <fullName evidence="1">Uncharacterized protein</fullName>
    </submittedName>
</protein>
<accession>A0ABQ0MJ15</accession>
<proteinExistence type="predicted"/>
<dbReference type="Proteomes" id="UP000194153">
    <property type="component" value="Unassembled WGS sequence"/>
</dbReference>
<keyword evidence="2" id="KW-1185">Reference proteome</keyword>
<evidence type="ECO:0000313" key="2">
    <source>
        <dbReference type="Proteomes" id="UP000194153"/>
    </source>
</evidence>
<dbReference type="EMBL" id="BDQG01000001">
    <property type="protein sequence ID" value="GAW67059.1"/>
    <property type="molecule type" value="Genomic_DNA"/>
</dbReference>
<gene>
    <name evidence="1" type="ORF">GPEL0_01f2691</name>
</gene>
<reference evidence="2" key="1">
    <citation type="submission" date="2017-05" db="EMBL/GenBank/DDBJ databases">
        <title>Draft genome sequence of Geobacter pelophilus, a iron(III)-reducing bacteria.</title>
        <authorList>
            <person name="Aoyagi T."/>
            <person name="Koike H."/>
            <person name="Morita T."/>
            <person name="Sato Y."/>
            <person name="Habe H."/>
            <person name="Hori T."/>
        </authorList>
    </citation>
    <scope>NUCLEOTIDE SEQUENCE [LARGE SCALE GENOMIC DNA]</scope>
    <source>
        <strain evidence="2">Drf2</strain>
    </source>
</reference>
<evidence type="ECO:0000313" key="1">
    <source>
        <dbReference type="EMBL" id="GAW67059.1"/>
    </source>
</evidence>
<name>A0ABQ0MJ15_9BACT</name>
<organism evidence="1 2">
    <name type="scientific">Geoanaerobacter pelophilus</name>
    <dbReference type="NCBI Taxonomy" id="60036"/>
    <lineage>
        <taxon>Bacteria</taxon>
        <taxon>Pseudomonadati</taxon>
        <taxon>Thermodesulfobacteriota</taxon>
        <taxon>Desulfuromonadia</taxon>
        <taxon>Geobacterales</taxon>
        <taxon>Geobacteraceae</taxon>
        <taxon>Geoanaerobacter</taxon>
    </lineage>
</organism>